<dbReference type="PRINTS" id="PR00133">
    <property type="entry name" value="GLHYDRLASE3"/>
</dbReference>
<organism evidence="8 9">
    <name type="scientific">Sporolactobacillus shoreae</name>
    <dbReference type="NCBI Taxonomy" id="1465501"/>
    <lineage>
        <taxon>Bacteria</taxon>
        <taxon>Bacillati</taxon>
        <taxon>Bacillota</taxon>
        <taxon>Bacilli</taxon>
        <taxon>Bacillales</taxon>
        <taxon>Sporolactobacillaceae</taxon>
        <taxon>Sporolactobacillus</taxon>
    </lineage>
</organism>
<comment type="caution">
    <text evidence="8">The sequence shown here is derived from an EMBL/GenBank/DDBJ whole genome shotgun (WGS) entry which is preliminary data.</text>
</comment>
<dbReference type="Proteomes" id="UP000298347">
    <property type="component" value="Unassembled WGS sequence"/>
</dbReference>
<evidence type="ECO:0000313" key="8">
    <source>
        <dbReference type="EMBL" id="TGA98490.1"/>
    </source>
</evidence>
<protein>
    <recommendedName>
        <fullName evidence="3">beta-glucosidase</fullName>
        <ecNumber evidence="3">3.2.1.21</ecNumber>
    </recommendedName>
</protein>
<keyword evidence="9" id="KW-1185">Reference proteome</keyword>
<evidence type="ECO:0000256" key="3">
    <source>
        <dbReference type="ARBA" id="ARBA00012744"/>
    </source>
</evidence>
<keyword evidence="6" id="KW-0326">Glycosidase</keyword>
<dbReference type="EC" id="3.2.1.21" evidence="3"/>
<dbReference type="PANTHER" id="PTHR30620">
    <property type="entry name" value="PERIPLASMIC BETA-GLUCOSIDASE-RELATED"/>
    <property type="match status" value="1"/>
</dbReference>
<accession>A0A4Z0GNK3</accession>
<gene>
    <name evidence="8" type="ORF">E4665_08185</name>
</gene>
<dbReference type="Pfam" id="PF00933">
    <property type="entry name" value="Glyco_hydro_3"/>
    <property type="match status" value="1"/>
</dbReference>
<dbReference type="Gene3D" id="3.40.50.1700">
    <property type="entry name" value="Glycoside hydrolase family 3 C-terminal domain"/>
    <property type="match status" value="1"/>
</dbReference>
<dbReference type="InterPro" id="IPR026891">
    <property type="entry name" value="Fn3-like"/>
</dbReference>
<sequence length="731" mass="81186">MNLEEHRLRELLAQLSLKEKIGQMTQLHSHFYQDLNEKAAGQMMKMGVTDEMVGNSGSVLGASGAGRIKKMLKNQLEKNRHHIPLLIMADVIHGYKTIFPIPLALGCSWDPTLAKRASEVAAREASVSGVHVVFAPMVDLVRDPRWGRVMESTGEDPYLNSVFAQAFVDGFQGDDLKNDLNRTAACVKHFAGYGAVEGGREYNTVNMSERQMRQDYLVSYKSAIEAGCRLIMTAYNTVDGIPATANHWLLRKVLRDEWGFDGVTISDSGAVRELVPHSVAADEKEAAMKAIEAGVDIEMGTFCYMHHLERLVNEHKILESRIDEAVWRILKLKNDLGLFENPFRGADEEKEKRVVYCRDHRDQAQKAAEQSCVLLKNSGILPLKQNQKLAIIGPFADNGAILGAWSWRGDPNATETLTAAFRSEKIFKTYSSRGSGILEGNRELLNEAIKTARGANLIIAAVGEASNMSGEASSRAHIDLPECQLELIRELKALRKPLVIVLFNGRPLDLTPLIDDVDALLEVWYPGSEGAHAVFNLLTGRANPSGKLSMSFPRTIGQIPIYYNCYNTGRPLAENGDKKKYVSKYLDCPNDALFPFGFGLSYTTFEYSGLSLAAVRIAGSMSVQVTVCVRNSGKVAGSEVVQLYIRDISGEVVRPVKELKAFKKIDLLPGERKYLHFTIQESMLRYYHSDLTFKSDDGKFEVMVGGDSVRTLHVPFVLSRGRLVLIHDEAK</sequence>
<dbReference type="OrthoDB" id="9805821at2"/>
<dbReference type="PANTHER" id="PTHR30620:SF16">
    <property type="entry name" value="LYSOSOMAL BETA GLUCOSIDASE"/>
    <property type="match status" value="1"/>
</dbReference>
<dbReference type="Gene3D" id="3.20.20.300">
    <property type="entry name" value="Glycoside hydrolase, family 3, N-terminal domain"/>
    <property type="match status" value="1"/>
</dbReference>
<evidence type="ECO:0000256" key="4">
    <source>
        <dbReference type="ARBA" id="ARBA00022729"/>
    </source>
</evidence>
<evidence type="ECO:0000313" key="9">
    <source>
        <dbReference type="Proteomes" id="UP000298347"/>
    </source>
</evidence>
<reference evidence="8 9" key="1">
    <citation type="journal article" date="2015" name="Int. J. Syst. Evol. Microbiol.">
        <title>Sporolactobacillus shoreae sp. nov. and Sporolactobacillus spathodeae sp. nov., two spore-forming lactic acid bacteria isolated from tree barks in Thailand.</title>
        <authorList>
            <person name="Thamacharoensuk T."/>
            <person name="Kitahara M."/>
            <person name="Ohkuma M."/>
            <person name="Thongchul N."/>
            <person name="Tanasupawat S."/>
        </authorList>
    </citation>
    <scope>NUCLEOTIDE SEQUENCE [LARGE SCALE GENOMIC DNA]</scope>
    <source>
        <strain evidence="8 9">BK92</strain>
    </source>
</reference>
<dbReference type="InterPro" id="IPR017853">
    <property type="entry name" value="GH"/>
</dbReference>
<dbReference type="SUPFAM" id="SSF51445">
    <property type="entry name" value="(Trans)glycosidases"/>
    <property type="match status" value="1"/>
</dbReference>
<dbReference type="InterPro" id="IPR036962">
    <property type="entry name" value="Glyco_hydro_3_N_sf"/>
</dbReference>
<evidence type="ECO:0000256" key="1">
    <source>
        <dbReference type="ARBA" id="ARBA00000448"/>
    </source>
</evidence>
<dbReference type="AlphaFoldDB" id="A0A4Z0GNK3"/>
<dbReference type="FunFam" id="2.60.40.10:FF:000495">
    <property type="entry name" value="Periplasmic beta-glucosidase"/>
    <property type="match status" value="1"/>
</dbReference>
<dbReference type="InterPro" id="IPR051915">
    <property type="entry name" value="Cellulose_Degrad_GH3"/>
</dbReference>
<dbReference type="GO" id="GO:0009251">
    <property type="term" value="P:glucan catabolic process"/>
    <property type="evidence" value="ECO:0007669"/>
    <property type="project" value="TreeGrafter"/>
</dbReference>
<evidence type="ECO:0000259" key="7">
    <source>
        <dbReference type="SMART" id="SM01217"/>
    </source>
</evidence>
<comment type="catalytic activity">
    <reaction evidence="1">
        <text>Hydrolysis of terminal, non-reducing beta-D-glucosyl residues with release of beta-D-glucose.</text>
        <dbReference type="EC" id="3.2.1.21"/>
    </reaction>
</comment>
<dbReference type="GO" id="GO:0008422">
    <property type="term" value="F:beta-glucosidase activity"/>
    <property type="evidence" value="ECO:0007669"/>
    <property type="project" value="UniProtKB-EC"/>
</dbReference>
<dbReference type="Gene3D" id="2.60.40.10">
    <property type="entry name" value="Immunoglobulins"/>
    <property type="match status" value="1"/>
</dbReference>
<proteinExistence type="inferred from homology"/>
<feature type="domain" description="Fibronectin type III-like" evidence="7">
    <location>
        <begin position="639"/>
        <end position="708"/>
    </location>
</feature>
<dbReference type="InterPro" id="IPR001764">
    <property type="entry name" value="Glyco_hydro_3_N"/>
</dbReference>
<dbReference type="SMART" id="SM01217">
    <property type="entry name" value="Fn3_like"/>
    <property type="match status" value="1"/>
</dbReference>
<evidence type="ECO:0000256" key="2">
    <source>
        <dbReference type="ARBA" id="ARBA00005336"/>
    </source>
</evidence>
<evidence type="ECO:0000256" key="5">
    <source>
        <dbReference type="ARBA" id="ARBA00022801"/>
    </source>
</evidence>
<dbReference type="EMBL" id="SRJD01000007">
    <property type="protein sequence ID" value="TGA98490.1"/>
    <property type="molecule type" value="Genomic_DNA"/>
</dbReference>
<dbReference type="InterPro" id="IPR013783">
    <property type="entry name" value="Ig-like_fold"/>
</dbReference>
<dbReference type="Pfam" id="PF14310">
    <property type="entry name" value="Fn3-like"/>
    <property type="match status" value="1"/>
</dbReference>
<evidence type="ECO:0000256" key="6">
    <source>
        <dbReference type="ARBA" id="ARBA00023295"/>
    </source>
</evidence>
<dbReference type="InterPro" id="IPR002772">
    <property type="entry name" value="Glyco_hydro_3_C"/>
</dbReference>
<dbReference type="SUPFAM" id="SSF52279">
    <property type="entry name" value="Beta-D-glucan exohydrolase, C-terminal domain"/>
    <property type="match status" value="1"/>
</dbReference>
<name>A0A4Z0GNK3_9BACL</name>
<keyword evidence="5" id="KW-0378">Hydrolase</keyword>
<keyword evidence="4" id="KW-0732">Signal</keyword>
<comment type="similarity">
    <text evidence="2">Belongs to the glycosyl hydrolase 3 family.</text>
</comment>
<dbReference type="InterPro" id="IPR036881">
    <property type="entry name" value="Glyco_hydro_3_C_sf"/>
</dbReference>
<dbReference type="Pfam" id="PF01915">
    <property type="entry name" value="Glyco_hydro_3_C"/>
    <property type="match status" value="1"/>
</dbReference>